<dbReference type="SUPFAM" id="SSF47473">
    <property type="entry name" value="EF-hand"/>
    <property type="match status" value="1"/>
</dbReference>
<keyword evidence="2" id="KW-0175">Coiled coil</keyword>
<keyword evidence="1" id="KW-0106">Calcium</keyword>
<feature type="coiled-coil region" evidence="2">
    <location>
        <begin position="1111"/>
        <end position="1138"/>
    </location>
</feature>
<reference evidence="6" key="1">
    <citation type="submission" date="2023-10" db="EMBL/GenBank/DDBJ databases">
        <authorList>
            <person name="Chen Y."/>
            <person name="Shah S."/>
            <person name="Dougan E. K."/>
            <person name="Thang M."/>
            <person name="Chan C."/>
        </authorList>
    </citation>
    <scope>NUCLEOTIDE SEQUENCE [LARGE SCALE GENOMIC DNA]</scope>
</reference>
<dbReference type="EMBL" id="CAUYUJ010009236">
    <property type="protein sequence ID" value="CAK0826207.1"/>
    <property type="molecule type" value="Genomic_DNA"/>
</dbReference>
<feature type="non-terminal residue" evidence="6">
    <location>
        <position position="2476"/>
    </location>
</feature>
<feature type="region of interest" description="Disordered" evidence="3">
    <location>
        <begin position="1003"/>
        <end position="1032"/>
    </location>
</feature>
<dbReference type="Pfam" id="PF07556">
    <property type="entry name" value="DUF1538"/>
    <property type="match status" value="1"/>
</dbReference>
<dbReference type="PROSITE" id="PS00018">
    <property type="entry name" value="EF_HAND_1"/>
    <property type="match status" value="1"/>
</dbReference>
<dbReference type="PANTHER" id="PTHR48125:SF12">
    <property type="entry name" value="AT HOOK TRANSCRIPTION FACTOR FAMILY-RELATED"/>
    <property type="match status" value="1"/>
</dbReference>
<evidence type="ECO:0000313" key="7">
    <source>
        <dbReference type="Proteomes" id="UP001189429"/>
    </source>
</evidence>
<sequence length="2476" mass="271495">GNLARSERSSRQRSSAGRPGISPRRRAACMEKIPQIERSVRLQERVGPKPPAQETFPTPWGPEDDKRTRGNFPVRRYVKECQHSGIVLGLQPFVTGHSEMLRLGNHGLVDTDLAAITAVVPGVPLRDVDLGGNLLLSDRALEAFLSAVMATQPPALARLSLHRCVGIGQHTLGRLTGLLNGPQQCAKLLRHLDLGGVTISMRFYLPLCVALREHGAITNLCLAATGLGEISDSLSMQSITELLASPGLDKLDLGWSCFSREVFTHLGRRLSENRTLRSLLVGNCSSAASLGEASSPVMFFLELLGGCSSLTKLDLSLNRMGYQGGLILEDQLEKHENLRDLIVSHNPLGVLGMRHLFRLLMRPTSKLKVLTYDKCSQRASGDTGRSNLLSASRPGGKFTFNFSRPYDRALLRMLYKACERLGLNPEAAFTNISATPPYHHPASSVNGAWEVPSSGRLCARFSLVNARQGVLRVVPEHDFDGFLREHFKVVRLQLSFEKVIPIMATFKMNAAKVQEQIALLDVLSRDFSTSYPSIRLLCTGQEIAADVLERLLPTMEGGREVAYLTQLVVPSINTHLRLRARMQAFFGFNPENPTGHYRLDLGCASDFAVAERLLLLDRWEAGAEERRGLVDVSSRGMRSHLRDETYQQDTLDVDCISDWFMPEHGFFEFDYVSGRRPPPGAGALSEGQFRHVMHELQRQALRPAQRVRALRTVAHKLYLKAAQVRELLTICGQKQDCADVVVMLFFRLVDPENEKICRVYFDDPQDVFKIWNRLGSLPCFPFVQPEQTEFEFHFHRRDHRLAANLLFNLADKEGTSNLKDIRFVLPNGKVDPLERGVPRTWSSVDRIPTGGIFSVRYGSSPEDRKIEFRSRMANTYGYWQMDTDEDRVQWCANLHDCPKDLFSFVDFLRWHYATFQDAFLAIVGKGNAFISMSQFEIGMERIQCERFAGPDENQRIRDLFRYIDGNMNGKVSLKEFVSLDQFVRELTLIVQVFMQVLGVRTGDSSLQDTASGGRRIAGPRGGCSRTSGPSHLVRSRLCSSPAHRAMAAGRSADIGELLAAAASFAQQAPPAAPAAAPAAERPCAGGPGPARAPPAAEEGAPHAGQPSATDAERAAFEVEELQVRLSCARRRHEAAQAHRAAALAACPAAAASAAPTPALPRGGPARVAQLEQLLQAAALRRALFLARLHEAAGVGGRGAVGLLAQAERLRAALAAAAQASAAEAAAAAPAGPPCALGTRWWHELPPRLRSCEGWARAWATSGSARPSEKLSECVEDRRRFFERYLAARDLWLHPAAASARGGEGDGPHDGDLRLYVDSTKSQLLSAINQIQGSIAQLTSTVNDSYAALGKQVESRLAGVEATQRKQAATIVALDKKIAEMQQQLGIMRTEVPTKKENSSNFARPPDPTILVCRSKNLITRESLGNAISDWLVAANISPEDFEVVGEPASKRHVLQFKGSAGYAARKVEMAVTALKLGPNNWRRFSALDTLQARVEVHISPDKSMYQIKSELLLKQIRRVLNELYPHIEIFTNKARGELSHKWQPLLRVLPSQDADHVVEFAQTNLTACQMDKARIQTAIASFLSNEQRVEWLRDRKLSYLAKLVHSHAIVSVQEALVQGRVLRLKFCFEENVSLVLYNVHNFGFNASTRDRVLRHIQNDLQEAESDPLRKLVIVHGDFNIAAAQPVPLDHFAPTDPSQELAPSGTSQEFPVAASSQDPRRTSDRAWDNVFAKFVELDSDDFTHYHAVRPDLYATPEYAAFIKSVLEQVNTDDLSVPQLLDFHKMVMKEAARHARDSIIIKRPLDSLSCYVVIRSIARALKNQDRSLAEKLVRAHVLARDHLELPPFTTTVELKDPTRFTQQSNDIHLRMLADAQKRIKKQLGEETPARVRAKLARKLKGLERRGKLWLPWGRKLGLAGLALPDGSVTTDPNQMLAGLASHWGEVFSAKPTDSAAAQVYVQKFLGNIDLSNIKPPTEYDIARHLRRCPPSAPGPDGLPYKAWQFHPEGPRVLAEVMHWTLQGFSMGSSFNDVRGVYLAKGDEPGDGAGPFMLRREHASLASIFAVAHCDLARADFFHLQARGVIESIDWPPVQAAILKLQPHWSQARVRRAEGRHRARFGTVARLERLVAEEFYGIPTGSYSAAPRPPPAMGDGAEAEPDPYLELYSDDDREPREPPRGRGVLPRGAARRIAASLGAAPPGAAARRPELGPPSGAGAAPEGLRAGPLLLEFSRAVVPLACFIVVYIGLLLEEWVLTLEMAGGLGCVIVGLALFKYGLTTGLMPFGESIGRRLPQKAAPPVVFLASLLLGVLVTFSEPGINSLQLVGEILHRRAALQGAAAGRGGASAEGPGGAPRRGDELLVRVLSPDRSFELLSAVACGVGVASACGLLRLQRGWSIKPIIFASTVPLLCLTAVCWQSEELSRVVGLAWDCGAITTGPATVPIVLSLGIGAAQASRQHLPAAPGGSELDGFGIVTL</sequence>
<feature type="transmembrane region" description="Helical" evidence="4">
    <location>
        <begin position="2230"/>
        <end position="2249"/>
    </location>
</feature>
<feature type="domain" description="EF-hand" evidence="5">
    <location>
        <begin position="951"/>
        <end position="986"/>
    </location>
</feature>
<feature type="region of interest" description="Disordered" evidence="3">
    <location>
        <begin position="2196"/>
        <end position="2216"/>
    </location>
</feature>
<dbReference type="InterPro" id="IPR011992">
    <property type="entry name" value="EF-hand-dom_pair"/>
</dbReference>
<dbReference type="PANTHER" id="PTHR48125">
    <property type="entry name" value="LP07818P1"/>
    <property type="match status" value="1"/>
</dbReference>
<feature type="transmembrane region" description="Helical" evidence="4">
    <location>
        <begin position="2256"/>
        <end position="2275"/>
    </location>
</feature>
<feature type="region of interest" description="Disordered" evidence="3">
    <location>
        <begin position="2139"/>
        <end position="2182"/>
    </location>
</feature>
<name>A0ABN9S4U8_9DINO</name>
<feature type="compositionally biased region" description="Polar residues" evidence="3">
    <location>
        <begin position="1703"/>
        <end position="1716"/>
    </location>
</feature>
<dbReference type="PROSITE" id="PS50222">
    <property type="entry name" value="EF_HAND_2"/>
    <property type="match status" value="1"/>
</dbReference>
<feature type="region of interest" description="Disordered" evidence="3">
    <location>
        <begin position="1071"/>
        <end position="1111"/>
    </location>
</feature>
<gene>
    <name evidence="6" type="ORF">PCOR1329_LOCUS26140</name>
</gene>
<evidence type="ECO:0000313" key="6">
    <source>
        <dbReference type="EMBL" id="CAK0826207.1"/>
    </source>
</evidence>
<keyword evidence="4" id="KW-1133">Transmembrane helix</keyword>
<dbReference type="Proteomes" id="UP001189429">
    <property type="component" value="Unassembled WGS sequence"/>
</dbReference>
<feature type="transmembrane region" description="Helical" evidence="4">
    <location>
        <begin position="2295"/>
        <end position="2313"/>
    </location>
</feature>
<feature type="compositionally biased region" description="Low complexity" evidence="3">
    <location>
        <begin position="1071"/>
        <end position="1084"/>
    </location>
</feature>
<feature type="compositionally biased region" description="Acidic residues" evidence="3">
    <location>
        <begin position="2154"/>
        <end position="2169"/>
    </location>
</feature>
<evidence type="ECO:0000256" key="1">
    <source>
        <dbReference type="ARBA" id="ARBA00022837"/>
    </source>
</evidence>
<dbReference type="InterPro" id="IPR032675">
    <property type="entry name" value="LRR_dom_sf"/>
</dbReference>
<dbReference type="SUPFAM" id="SSF52047">
    <property type="entry name" value="RNI-like"/>
    <property type="match status" value="1"/>
</dbReference>
<protein>
    <recommendedName>
        <fullName evidence="5">EF-hand domain-containing protein</fullName>
    </recommendedName>
</protein>
<evidence type="ECO:0000259" key="5">
    <source>
        <dbReference type="PROSITE" id="PS50222"/>
    </source>
</evidence>
<feature type="region of interest" description="Disordered" evidence="3">
    <location>
        <begin position="1"/>
        <end position="67"/>
    </location>
</feature>
<dbReference type="SUPFAM" id="SSF56219">
    <property type="entry name" value="DNase I-like"/>
    <property type="match status" value="1"/>
</dbReference>
<proteinExistence type="predicted"/>
<dbReference type="Gene3D" id="3.80.10.10">
    <property type="entry name" value="Ribonuclease Inhibitor"/>
    <property type="match status" value="2"/>
</dbReference>
<evidence type="ECO:0000256" key="2">
    <source>
        <dbReference type="SAM" id="Coils"/>
    </source>
</evidence>
<feature type="region of interest" description="Disordered" evidence="3">
    <location>
        <begin position="1691"/>
        <end position="1720"/>
    </location>
</feature>
<dbReference type="InterPro" id="IPR002048">
    <property type="entry name" value="EF_hand_dom"/>
</dbReference>
<feature type="compositionally biased region" description="Low complexity" evidence="3">
    <location>
        <begin position="1093"/>
        <end position="1106"/>
    </location>
</feature>
<evidence type="ECO:0000256" key="4">
    <source>
        <dbReference type="SAM" id="Phobius"/>
    </source>
</evidence>
<keyword evidence="4" id="KW-0812">Transmembrane</keyword>
<keyword evidence="4" id="KW-0472">Membrane</keyword>
<feature type="compositionally biased region" description="Basic and acidic residues" evidence="3">
    <location>
        <begin position="34"/>
        <end position="47"/>
    </location>
</feature>
<dbReference type="InterPro" id="IPR036691">
    <property type="entry name" value="Endo/exonu/phosph_ase_sf"/>
</dbReference>
<feature type="non-terminal residue" evidence="6">
    <location>
        <position position="1"/>
    </location>
</feature>
<dbReference type="InterPro" id="IPR018247">
    <property type="entry name" value="EF_Hand_1_Ca_BS"/>
</dbReference>
<feature type="compositionally biased region" description="Basic and acidic residues" evidence="3">
    <location>
        <begin position="1"/>
        <end position="10"/>
    </location>
</feature>
<keyword evidence="7" id="KW-1185">Reference proteome</keyword>
<comment type="caution">
    <text evidence="6">The sequence shown here is derived from an EMBL/GenBank/DDBJ whole genome shotgun (WGS) entry which is preliminary data.</text>
</comment>
<accession>A0ABN9S4U8</accession>
<dbReference type="InterPro" id="IPR011435">
    <property type="entry name" value="UmpAB"/>
</dbReference>
<organism evidence="6 7">
    <name type="scientific">Prorocentrum cordatum</name>
    <dbReference type="NCBI Taxonomy" id="2364126"/>
    <lineage>
        <taxon>Eukaryota</taxon>
        <taxon>Sar</taxon>
        <taxon>Alveolata</taxon>
        <taxon>Dinophyceae</taxon>
        <taxon>Prorocentrales</taxon>
        <taxon>Prorocentraceae</taxon>
        <taxon>Prorocentrum</taxon>
    </lineage>
</organism>
<evidence type="ECO:0000256" key="3">
    <source>
        <dbReference type="SAM" id="MobiDB-lite"/>
    </source>
</evidence>